<dbReference type="OrthoDB" id="9770537at2"/>
<feature type="domain" description="Aldehyde dehydrogenase" evidence="2">
    <location>
        <begin position="15"/>
        <end position="436"/>
    </location>
</feature>
<evidence type="ECO:0000259" key="2">
    <source>
        <dbReference type="Pfam" id="PF00171"/>
    </source>
</evidence>
<evidence type="ECO:0000256" key="1">
    <source>
        <dbReference type="ARBA" id="ARBA00023002"/>
    </source>
</evidence>
<protein>
    <submittedName>
        <fullName evidence="3">Aldehyde dehydrogenase (NADP(+))</fullName>
    </submittedName>
</protein>
<evidence type="ECO:0000313" key="3">
    <source>
        <dbReference type="EMBL" id="TKV57392.1"/>
    </source>
</evidence>
<dbReference type="InterPro" id="IPR044151">
    <property type="entry name" value="ALDH_KGSADH"/>
</dbReference>
<keyword evidence="4" id="KW-1185">Reference proteome</keyword>
<dbReference type="RefSeq" id="WP_137451096.1">
    <property type="nucleotide sequence ID" value="NZ_SZZH01000005.1"/>
</dbReference>
<dbReference type="EMBL" id="SZZH01000005">
    <property type="protein sequence ID" value="TKV57392.1"/>
    <property type="molecule type" value="Genomic_DNA"/>
</dbReference>
<dbReference type="InterPro" id="IPR015590">
    <property type="entry name" value="Aldehyde_DH_dom"/>
</dbReference>
<dbReference type="CDD" id="cd07129">
    <property type="entry name" value="ALDH_KGSADH"/>
    <property type="match status" value="1"/>
</dbReference>
<dbReference type="InterPro" id="IPR016163">
    <property type="entry name" value="Ald_DH_C"/>
</dbReference>
<sequence>MSPHDRSDPSAAPARHTSTAELDAALDAAVAAFAALSSLGRSGRARLLRAVSTALEADRDDLVTTCEQETGLPTSRLQQELSRARFQFEHFADVLDDGAYLEATVDHRGDSPAGPRPDLRRMLLPLGPVGVFGASNFPFAFSVAGGDTASALAAGCPVVAKVHEAHPLTSASSFRAIRRAAESIGVDTGILSLVHGQQAGTELVRHPAVRAVGFTGSLPVGRLLADVAAARPDPIPFYGELGALNVVAVCPAAARARGVDIARGLAGSFTLGVGQYCTKPGLVLIPAGPDGRALRKALITAVGEVPSGVMLSERIAGAYATRSTALAGHAGVTVLAGHSDRRPVDAGGRHGAPVLLEVDPDQLTGDLLEECFGPILLVATYTDVDQLRSIVSRTGPALTGTIHADGTDSEVSRIVLDILVGRVGRIVWNAFPTGLAVAWATHHGGPYPASTSVLHTSVGATAIRRWLRPVCFQDVPADLLPDELRDEPVDHSLARRVDGTLRVTS</sequence>
<dbReference type="PANTHER" id="PTHR43353">
    <property type="entry name" value="SUCCINATE-SEMIALDEHYDE DEHYDROGENASE, MITOCHONDRIAL"/>
    <property type="match status" value="1"/>
</dbReference>
<dbReference type="InterPro" id="IPR016161">
    <property type="entry name" value="Ald_DH/histidinol_DH"/>
</dbReference>
<dbReference type="SUPFAM" id="SSF53720">
    <property type="entry name" value="ALDH-like"/>
    <property type="match status" value="1"/>
</dbReference>
<evidence type="ECO:0000313" key="4">
    <source>
        <dbReference type="Proteomes" id="UP000306985"/>
    </source>
</evidence>
<keyword evidence="1" id="KW-0560">Oxidoreductase</keyword>
<dbReference type="PANTHER" id="PTHR43353:SF3">
    <property type="entry name" value="ALDEHYDE DEHYDROGENASE-RELATED"/>
    <property type="match status" value="1"/>
</dbReference>
<comment type="caution">
    <text evidence="3">The sequence shown here is derived from an EMBL/GenBank/DDBJ whole genome shotgun (WGS) entry which is preliminary data.</text>
</comment>
<dbReference type="AlphaFoldDB" id="A0A4U6QBU2"/>
<accession>A0A4U6QBU2</accession>
<dbReference type="Gene3D" id="3.40.605.10">
    <property type="entry name" value="Aldehyde Dehydrogenase, Chain A, domain 1"/>
    <property type="match status" value="1"/>
</dbReference>
<dbReference type="InterPro" id="IPR050740">
    <property type="entry name" value="Aldehyde_DH_Superfamily"/>
</dbReference>
<name>A0A4U6QBU2_9ACTN</name>
<proteinExistence type="predicted"/>
<dbReference type="Proteomes" id="UP000306985">
    <property type="component" value="Unassembled WGS sequence"/>
</dbReference>
<organism evidence="3 4">
    <name type="scientific">Nakamurella flava</name>
    <dbReference type="NCBI Taxonomy" id="2576308"/>
    <lineage>
        <taxon>Bacteria</taxon>
        <taxon>Bacillati</taxon>
        <taxon>Actinomycetota</taxon>
        <taxon>Actinomycetes</taxon>
        <taxon>Nakamurellales</taxon>
        <taxon>Nakamurellaceae</taxon>
        <taxon>Nakamurella</taxon>
    </lineage>
</organism>
<dbReference type="Pfam" id="PF00171">
    <property type="entry name" value="Aldedh"/>
    <property type="match status" value="1"/>
</dbReference>
<reference evidence="3 4" key="1">
    <citation type="submission" date="2019-05" db="EMBL/GenBank/DDBJ databases">
        <title>Nakamurella sp. N5BH11, whole genome shotgun sequence.</title>
        <authorList>
            <person name="Tuo L."/>
        </authorList>
    </citation>
    <scope>NUCLEOTIDE SEQUENCE [LARGE SCALE GENOMIC DNA]</scope>
    <source>
        <strain evidence="3 4">N5BH11</strain>
    </source>
</reference>
<gene>
    <name evidence="3" type="ORF">FDO65_17875</name>
</gene>
<dbReference type="InterPro" id="IPR016162">
    <property type="entry name" value="Ald_DH_N"/>
</dbReference>
<dbReference type="Gene3D" id="3.40.309.10">
    <property type="entry name" value="Aldehyde Dehydrogenase, Chain A, domain 2"/>
    <property type="match status" value="1"/>
</dbReference>
<dbReference type="GO" id="GO:0016620">
    <property type="term" value="F:oxidoreductase activity, acting on the aldehyde or oxo group of donors, NAD or NADP as acceptor"/>
    <property type="evidence" value="ECO:0007669"/>
    <property type="project" value="InterPro"/>
</dbReference>